<dbReference type="InterPro" id="IPR050742">
    <property type="entry name" value="Helicase_Restrict-Modif_Enz"/>
</dbReference>
<dbReference type="SUPFAM" id="SSF52540">
    <property type="entry name" value="P-loop containing nucleoside triphosphate hydrolases"/>
    <property type="match status" value="1"/>
</dbReference>
<dbReference type="InterPro" id="IPR006935">
    <property type="entry name" value="Helicase/UvrB_N"/>
</dbReference>
<proteinExistence type="predicted"/>
<feature type="non-terminal residue" evidence="2">
    <location>
        <position position="1"/>
    </location>
</feature>
<dbReference type="GO" id="GO:0016787">
    <property type="term" value="F:hydrolase activity"/>
    <property type="evidence" value="ECO:0007669"/>
    <property type="project" value="InterPro"/>
</dbReference>
<organism evidence="2">
    <name type="scientific">marine sediment metagenome</name>
    <dbReference type="NCBI Taxonomy" id="412755"/>
    <lineage>
        <taxon>unclassified sequences</taxon>
        <taxon>metagenomes</taxon>
        <taxon>ecological metagenomes</taxon>
    </lineage>
</organism>
<feature type="non-terminal residue" evidence="2">
    <location>
        <position position="195"/>
    </location>
</feature>
<accession>X1EVI8</accession>
<dbReference type="CDD" id="cd18032">
    <property type="entry name" value="DEXHc_RE_I_III_res"/>
    <property type="match status" value="1"/>
</dbReference>
<feature type="domain" description="Helicase ATP-binding" evidence="1">
    <location>
        <begin position="33"/>
        <end position="195"/>
    </location>
</feature>
<dbReference type="Pfam" id="PF04851">
    <property type="entry name" value="ResIII"/>
    <property type="match status" value="1"/>
</dbReference>
<dbReference type="InterPro" id="IPR014001">
    <property type="entry name" value="Helicase_ATP-bd"/>
</dbReference>
<gene>
    <name evidence="2" type="ORF">S01H4_59966</name>
</gene>
<dbReference type="EMBL" id="BART01035258">
    <property type="protein sequence ID" value="GAH12633.1"/>
    <property type="molecule type" value="Genomic_DNA"/>
</dbReference>
<protein>
    <recommendedName>
        <fullName evidence="1">Helicase ATP-binding domain-containing protein</fullName>
    </recommendedName>
</protein>
<dbReference type="GO" id="GO:0005829">
    <property type="term" value="C:cytosol"/>
    <property type="evidence" value="ECO:0007669"/>
    <property type="project" value="TreeGrafter"/>
</dbReference>
<dbReference type="AlphaFoldDB" id="X1EVI8"/>
<dbReference type="PROSITE" id="PS51192">
    <property type="entry name" value="HELICASE_ATP_BIND_1"/>
    <property type="match status" value="1"/>
</dbReference>
<evidence type="ECO:0000313" key="2">
    <source>
        <dbReference type="EMBL" id="GAH12633.1"/>
    </source>
</evidence>
<dbReference type="GO" id="GO:0003677">
    <property type="term" value="F:DNA binding"/>
    <property type="evidence" value="ECO:0007669"/>
    <property type="project" value="InterPro"/>
</dbReference>
<name>X1EVI8_9ZZZZ</name>
<evidence type="ECO:0000259" key="1">
    <source>
        <dbReference type="PROSITE" id="PS51192"/>
    </source>
</evidence>
<dbReference type="PANTHER" id="PTHR47396">
    <property type="entry name" value="TYPE I RESTRICTION ENZYME ECOKI R PROTEIN"/>
    <property type="match status" value="1"/>
</dbReference>
<sequence>NDEQQKKFLTPSLPVSGKPLRYYQEIAINRVMEAILSGRERVLINMATGTGKTDVAFHICWKLWTTKWNRTSEIRRPRILYLSDRSILVDDPKDKQFVPFGEARWKIQGEAIKSREMYFATYQAIAKDERRPGLYRDYNADFFDLIIVDECHRGSAKDESNWREILEYFEPAYQLGMTATPLREENRDTYRYFSN</sequence>
<dbReference type="InterPro" id="IPR027417">
    <property type="entry name" value="P-loop_NTPase"/>
</dbReference>
<reference evidence="2" key="1">
    <citation type="journal article" date="2014" name="Front. Microbiol.">
        <title>High frequency of phylogenetically diverse reductive dehalogenase-homologous genes in deep subseafloor sedimentary metagenomes.</title>
        <authorList>
            <person name="Kawai M."/>
            <person name="Futagami T."/>
            <person name="Toyoda A."/>
            <person name="Takaki Y."/>
            <person name="Nishi S."/>
            <person name="Hori S."/>
            <person name="Arai W."/>
            <person name="Tsubouchi T."/>
            <person name="Morono Y."/>
            <person name="Uchiyama I."/>
            <person name="Ito T."/>
            <person name="Fujiyama A."/>
            <person name="Inagaki F."/>
            <person name="Takami H."/>
        </authorList>
    </citation>
    <scope>NUCLEOTIDE SEQUENCE</scope>
    <source>
        <strain evidence="2">Expedition CK06-06</strain>
    </source>
</reference>
<dbReference type="GO" id="GO:0005524">
    <property type="term" value="F:ATP binding"/>
    <property type="evidence" value="ECO:0007669"/>
    <property type="project" value="InterPro"/>
</dbReference>
<dbReference type="SMART" id="SM00487">
    <property type="entry name" value="DEXDc"/>
    <property type="match status" value="1"/>
</dbReference>
<dbReference type="Gene3D" id="3.40.50.300">
    <property type="entry name" value="P-loop containing nucleotide triphosphate hydrolases"/>
    <property type="match status" value="1"/>
</dbReference>
<dbReference type="PANTHER" id="PTHR47396:SF1">
    <property type="entry name" value="ATP-DEPENDENT HELICASE IRC3-RELATED"/>
    <property type="match status" value="1"/>
</dbReference>
<comment type="caution">
    <text evidence="2">The sequence shown here is derived from an EMBL/GenBank/DDBJ whole genome shotgun (WGS) entry which is preliminary data.</text>
</comment>